<dbReference type="KEGG" id="blag:BLTE_12770"/>
<keyword evidence="2" id="KW-1185">Reference proteome</keyword>
<reference evidence="1 2" key="1">
    <citation type="submission" date="2018-08" db="EMBL/GenBank/DDBJ databases">
        <title>Complete genome sequencing of Blastochloris tepida GI.</title>
        <authorList>
            <person name="Tsukatani Y."/>
            <person name="Mori H."/>
        </authorList>
    </citation>
    <scope>NUCLEOTIDE SEQUENCE [LARGE SCALE GENOMIC DNA]</scope>
    <source>
        <strain evidence="1 2">GI</strain>
    </source>
</reference>
<gene>
    <name evidence="1" type="ORF">BLTE_12770</name>
</gene>
<proteinExistence type="predicted"/>
<evidence type="ECO:0000313" key="2">
    <source>
        <dbReference type="Proteomes" id="UP000266934"/>
    </source>
</evidence>
<dbReference type="EMBL" id="AP018907">
    <property type="protein sequence ID" value="BBF92592.1"/>
    <property type="molecule type" value="Genomic_DNA"/>
</dbReference>
<name>A0A348FZ59_9HYPH</name>
<protein>
    <submittedName>
        <fullName evidence="1">Uncharacterized protein</fullName>
    </submittedName>
</protein>
<dbReference type="RefSeq" id="WP_280177366.1">
    <property type="nucleotide sequence ID" value="NZ_AP018907.1"/>
</dbReference>
<organism evidence="1 2">
    <name type="scientific">Blastochloris tepida</name>
    <dbReference type="NCBI Taxonomy" id="2233851"/>
    <lineage>
        <taxon>Bacteria</taxon>
        <taxon>Pseudomonadati</taxon>
        <taxon>Pseudomonadota</taxon>
        <taxon>Alphaproteobacteria</taxon>
        <taxon>Hyphomicrobiales</taxon>
        <taxon>Blastochloridaceae</taxon>
        <taxon>Blastochloris</taxon>
    </lineage>
</organism>
<evidence type="ECO:0000313" key="1">
    <source>
        <dbReference type="EMBL" id="BBF92592.1"/>
    </source>
</evidence>
<dbReference type="Proteomes" id="UP000266934">
    <property type="component" value="Chromosome"/>
</dbReference>
<accession>A0A348FZ59</accession>
<sequence>MAALLDRMADLAKAAFPSLTPVRPLPYIAKRTALADPAGLVVAE</sequence>
<dbReference type="AlphaFoldDB" id="A0A348FZ59"/>